<proteinExistence type="predicted"/>
<dbReference type="EMBL" id="WTYA01000011">
    <property type="protein sequence ID" value="MXP29761.1"/>
    <property type="molecule type" value="Genomic_DNA"/>
</dbReference>
<evidence type="ECO:0000256" key="1">
    <source>
        <dbReference type="SAM" id="MobiDB-lite"/>
    </source>
</evidence>
<keyword evidence="3" id="KW-1185">Reference proteome</keyword>
<dbReference type="Proteomes" id="UP000439780">
    <property type="component" value="Unassembled WGS sequence"/>
</dbReference>
<reference evidence="2 3" key="1">
    <citation type="submission" date="2019-12" db="EMBL/GenBank/DDBJ databases">
        <title>Genomic-based taxomic classification of the family Erythrobacteraceae.</title>
        <authorList>
            <person name="Xu L."/>
        </authorList>
    </citation>
    <scope>NUCLEOTIDE SEQUENCE [LARGE SCALE GENOMIC DNA]</scope>
    <source>
        <strain evidence="2 3">KEMB 9005-328</strain>
    </source>
</reference>
<gene>
    <name evidence="2" type="ORF">GRI58_13180</name>
</gene>
<sequence>MSQSYEFYSERARESEAAAEEATLHNVRERAERAAKTWHALAAQAKSVAATRERVEREKAEERAAEAARVGEMQASGA</sequence>
<name>A0A845ALJ6_9SPHN</name>
<feature type="compositionally biased region" description="Basic and acidic residues" evidence="1">
    <location>
        <begin position="51"/>
        <end position="66"/>
    </location>
</feature>
<feature type="region of interest" description="Disordered" evidence="1">
    <location>
        <begin position="49"/>
        <end position="78"/>
    </location>
</feature>
<dbReference type="RefSeq" id="WP_160754066.1">
    <property type="nucleotide sequence ID" value="NZ_WTYA01000011.1"/>
</dbReference>
<dbReference type="AlphaFoldDB" id="A0A845ALJ6"/>
<feature type="compositionally biased region" description="Basic and acidic residues" evidence="1">
    <location>
        <begin position="8"/>
        <end position="21"/>
    </location>
</feature>
<evidence type="ECO:0000313" key="3">
    <source>
        <dbReference type="Proteomes" id="UP000439780"/>
    </source>
</evidence>
<protein>
    <submittedName>
        <fullName evidence="2">Uncharacterized protein</fullName>
    </submittedName>
</protein>
<feature type="region of interest" description="Disordered" evidence="1">
    <location>
        <begin position="1"/>
        <end position="21"/>
    </location>
</feature>
<organism evidence="2 3">
    <name type="scientific">Qipengyuania algicida</name>
    <dbReference type="NCBI Taxonomy" id="1836209"/>
    <lineage>
        <taxon>Bacteria</taxon>
        <taxon>Pseudomonadati</taxon>
        <taxon>Pseudomonadota</taxon>
        <taxon>Alphaproteobacteria</taxon>
        <taxon>Sphingomonadales</taxon>
        <taxon>Erythrobacteraceae</taxon>
        <taxon>Qipengyuania</taxon>
    </lineage>
</organism>
<comment type="caution">
    <text evidence="2">The sequence shown here is derived from an EMBL/GenBank/DDBJ whole genome shotgun (WGS) entry which is preliminary data.</text>
</comment>
<accession>A0A845ALJ6</accession>
<evidence type="ECO:0000313" key="2">
    <source>
        <dbReference type="EMBL" id="MXP29761.1"/>
    </source>
</evidence>